<evidence type="ECO:0000313" key="3">
    <source>
        <dbReference type="EMBL" id="ETE67689.1"/>
    </source>
</evidence>
<name>V8NZJ5_OPHHA</name>
<evidence type="ECO:0000256" key="1">
    <source>
        <dbReference type="SAM" id="MobiDB-lite"/>
    </source>
</evidence>
<keyword evidence="2" id="KW-1133">Transmembrane helix</keyword>
<feature type="non-terminal residue" evidence="3">
    <location>
        <position position="1"/>
    </location>
</feature>
<sequence>MFLASCTGVTTALKKRLIPSFHTYDRCSIPTVKMRRNHICLMTTRFPEQLQRFSLTTVAKEVVKWDRTRITTALLSVAAHQGRLFEMTHNKGSPRATRGSGRWNASLTIRRLPLLLFYVSFSSTFLSVKAFSRELGLRITCRNEFFGLVGLMILWFVFLAVHSILCGLLQHPEFKGLNALPLEGNRWGGEGERKKGMERKGKERRREGGRKEGKYGGRREGKGGRKEGRQEGRVKERRTEGRKGKGKSEGGKKESGKEGRKVG</sequence>
<protein>
    <submittedName>
        <fullName evidence="3">Uncharacterized protein</fullName>
    </submittedName>
</protein>
<feature type="region of interest" description="Disordered" evidence="1">
    <location>
        <begin position="185"/>
        <end position="263"/>
    </location>
</feature>
<comment type="caution">
    <text evidence="3">The sequence shown here is derived from an EMBL/GenBank/DDBJ whole genome shotgun (WGS) entry which is preliminary data.</text>
</comment>
<feature type="transmembrane region" description="Helical" evidence="2">
    <location>
        <begin position="112"/>
        <end position="133"/>
    </location>
</feature>
<evidence type="ECO:0000313" key="4">
    <source>
        <dbReference type="Proteomes" id="UP000018936"/>
    </source>
</evidence>
<reference evidence="3 4" key="1">
    <citation type="journal article" date="2013" name="Proc. Natl. Acad. Sci. U.S.A.">
        <title>The king cobra genome reveals dynamic gene evolution and adaptation in the snake venom system.</title>
        <authorList>
            <person name="Vonk F.J."/>
            <person name="Casewell N.R."/>
            <person name="Henkel C.V."/>
            <person name="Heimberg A.M."/>
            <person name="Jansen H.J."/>
            <person name="McCleary R.J."/>
            <person name="Kerkkamp H.M."/>
            <person name="Vos R.A."/>
            <person name="Guerreiro I."/>
            <person name="Calvete J.J."/>
            <person name="Wuster W."/>
            <person name="Woods A.E."/>
            <person name="Logan J.M."/>
            <person name="Harrison R.A."/>
            <person name="Castoe T.A."/>
            <person name="de Koning A.P."/>
            <person name="Pollock D.D."/>
            <person name="Yandell M."/>
            <person name="Calderon D."/>
            <person name="Renjifo C."/>
            <person name="Currier R.B."/>
            <person name="Salgado D."/>
            <person name="Pla D."/>
            <person name="Sanz L."/>
            <person name="Hyder A.S."/>
            <person name="Ribeiro J.M."/>
            <person name="Arntzen J.W."/>
            <person name="van den Thillart G.E."/>
            <person name="Boetzer M."/>
            <person name="Pirovano W."/>
            <person name="Dirks R.P."/>
            <person name="Spaink H.P."/>
            <person name="Duboule D."/>
            <person name="McGlinn E."/>
            <person name="Kini R.M."/>
            <person name="Richardson M.K."/>
        </authorList>
    </citation>
    <scope>NUCLEOTIDE SEQUENCE</scope>
    <source>
        <tissue evidence="3">Blood</tissue>
    </source>
</reference>
<evidence type="ECO:0000256" key="2">
    <source>
        <dbReference type="SAM" id="Phobius"/>
    </source>
</evidence>
<feature type="compositionally biased region" description="Basic and acidic residues" evidence="1">
    <location>
        <begin position="189"/>
        <end position="263"/>
    </location>
</feature>
<keyword evidence="4" id="KW-1185">Reference proteome</keyword>
<keyword evidence="2" id="KW-0812">Transmembrane</keyword>
<proteinExistence type="predicted"/>
<keyword evidence="2" id="KW-0472">Membrane</keyword>
<dbReference type="EMBL" id="AZIM01001216">
    <property type="protein sequence ID" value="ETE67689.1"/>
    <property type="molecule type" value="Genomic_DNA"/>
</dbReference>
<organism evidence="3 4">
    <name type="scientific">Ophiophagus hannah</name>
    <name type="common">King cobra</name>
    <name type="synonym">Naja hannah</name>
    <dbReference type="NCBI Taxonomy" id="8665"/>
    <lineage>
        <taxon>Eukaryota</taxon>
        <taxon>Metazoa</taxon>
        <taxon>Chordata</taxon>
        <taxon>Craniata</taxon>
        <taxon>Vertebrata</taxon>
        <taxon>Euteleostomi</taxon>
        <taxon>Lepidosauria</taxon>
        <taxon>Squamata</taxon>
        <taxon>Bifurcata</taxon>
        <taxon>Unidentata</taxon>
        <taxon>Episquamata</taxon>
        <taxon>Toxicofera</taxon>
        <taxon>Serpentes</taxon>
        <taxon>Colubroidea</taxon>
        <taxon>Elapidae</taxon>
        <taxon>Elapinae</taxon>
        <taxon>Ophiophagus</taxon>
    </lineage>
</organism>
<accession>V8NZJ5</accession>
<dbReference type="AlphaFoldDB" id="V8NZJ5"/>
<gene>
    <name evidence="3" type="ORF">L345_06523</name>
</gene>
<feature type="transmembrane region" description="Helical" evidence="2">
    <location>
        <begin position="145"/>
        <end position="169"/>
    </location>
</feature>
<dbReference type="Proteomes" id="UP000018936">
    <property type="component" value="Unassembled WGS sequence"/>
</dbReference>